<reference evidence="1" key="1">
    <citation type="submission" date="2014-11" db="EMBL/GenBank/DDBJ databases">
        <authorList>
            <person name="Amaro Gonzalez C."/>
        </authorList>
    </citation>
    <scope>NUCLEOTIDE SEQUENCE</scope>
</reference>
<evidence type="ECO:0000313" key="1">
    <source>
        <dbReference type="EMBL" id="JAH69993.1"/>
    </source>
</evidence>
<reference evidence="1" key="2">
    <citation type="journal article" date="2015" name="Fish Shellfish Immunol.">
        <title>Early steps in the European eel (Anguilla anguilla)-Vibrio vulnificus interaction in the gills: Role of the RtxA13 toxin.</title>
        <authorList>
            <person name="Callol A."/>
            <person name="Pajuelo D."/>
            <person name="Ebbesson L."/>
            <person name="Teles M."/>
            <person name="MacKenzie S."/>
            <person name="Amaro C."/>
        </authorList>
    </citation>
    <scope>NUCLEOTIDE SEQUENCE</scope>
</reference>
<name>A0A0E9UYD1_ANGAN</name>
<dbReference type="EMBL" id="GBXM01038584">
    <property type="protein sequence ID" value="JAH69993.1"/>
    <property type="molecule type" value="Transcribed_RNA"/>
</dbReference>
<accession>A0A0E9UYD1</accession>
<sequence length="10" mass="1205">MNELINKIKC</sequence>
<protein>
    <submittedName>
        <fullName evidence="1">Uncharacterized protein</fullName>
    </submittedName>
</protein>
<organism evidence="1">
    <name type="scientific">Anguilla anguilla</name>
    <name type="common">European freshwater eel</name>
    <name type="synonym">Muraena anguilla</name>
    <dbReference type="NCBI Taxonomy" id="7936"/>
    <lineage>
        <taxon>Eukaryota</taxon>
        <taxon>Metazoa</taxon>
        <taxon>Chordata</taxon>
        <taxon>Craniata</taxon>
        <taxon>Vertebrata</taxon>
        <taxon>Euteleostomi</taxon>
        <taxon>Actinopterygii</taxon>
        <taxon>Neopterygii</taxon>
        <taxon>Teleostei</taxon>
        <taxon>Anguilliformes</taxon>
        <taxon>Anguillidae</taxon>
        <taxon>Anguilla</taxon>
    </lineage>
</organism>
<proteinExistence type="predicted"/>